<dbReference type="Pfam" id="PF17803">
    <property type="entry name" value="Cadherin_4"/>
    <property type="match status" value="1"/>
</dbReference>
<sequence length="475" mass="51923">GSRIDTGLFNETDAFSQDSDTRWIVVTDENDAPVLTVLSQELYTITEDDVFNHGVLISKLINDSTVTDADEKAGIQAIKGLAIYEISGNGDLQYCVRGTSCNGSLKDDWTYIGAVDQTNALILADNKVIRYLPDKKSSEQAFFRFHAWDGPDNDEGQKKSVLETGGTSHFSTNKGIVYIQVTDVNDAPVLKDNTYKMAAIFEDPEINPGDTIAEILGIDAISDCDGAPVTAIAVTGVNNENGVWQYYMDGKWQNFSDVFASIDPMAENAILLDGIGVTAQRIRFVPDTNYNGTSWFTCRAWDMSNQGFSSGDSADTRTNGNTTAFSENEITVTLSIISVDDPPKINEIPSPVVITENCGEQYIKLEGIKTGAYNEMVPLSITASSTNPDLIASIEVDYHYPDNEGFLTFTPSPHLFGTAMIYVQVSDTVNVTQRQFTVTVLEVNNPPVFIPGRPQSILEDAKEQIIENWATGISA</sequence>
<organism evidence="2 3">
    <name type="scientific">Candidatus Magnetoglobus multicellularis str. Araruama</name>
    <dbReference type="NCBI Taxonomy" id="890399"/>
    <lineage>
        <taxon>Bacteria</taxon>
        <taxon>Pseudomonadati</taxon>
        <taxon>Thermodesulfobacteriota</taxon>
        <taxon>Desulfobacteria</taxon>
        <taxon>Desulfobacterales</taxon>
        <taxon>Desulfobacteraceae</taxon>
        <taxon>Candidatus Magnetoglobus</taxon>
    </lineage>
</organism>
<gene>
    <name evidence="2" type="ORF">OMM_13096</name>
</gene>
<dbReference type="Proteomes" id="UP000189670">
    <property type="component" value="Unassembled WGS sequence"/>
</dbReference>
<evidence type="ECO:0000313" key="3">
    <source>
        <dbReference type="Proteomes" id="UP000189670"/>
    </source>
</evidence>
<accession>A0A1V1NUE0</accession>
<proteinExistence type="predicted"/>
<evidence type="ECO:0000259" key="1">
    <source>
        <dbReference type="Pfam" id="PF17803"/>
    </source>
</evidence>
<reference evidence="3" key="1">
    <citation type="submission" date="2012-11" db="EMBL/GenBank/DDBJ databases">
        <authorList>
            <person name="Lucero-Rivera Y.E."/>
            <person name="Tovar-Ramirez D."/>
        </authorList>
    </citation>
    <scope>NUCLEOTIDE SEQUENCE [LARGE SCALE GENOMIC DNA]</scope>
    <source>
        <strain evidence="3">Araruama</strain>
    </source>
</reference>
<dbReference type="EMBL" id="ATBP01002151">
    <property type="protein sequence ID" value="ETR66212.1"/>
    <property type="molecule type" value="Genomic_DNA"/>
</dbReference>
<comment type="caution">
    <text evidence="2">The sequence shown here is derived from an EMBL/GenBank/DDBJ whole genome shotgun (WGS) entry which is preliminary data.</text>
</comment>
<feature type="non-terminal residue" evidence="2">
    <location>
        <position position="1"/>
    </location>
</feature>
<name>A0A1V1NUE0_9BACT</name>
<protein>
    <recommendedName>
        <fullName evidence="1">RapA2 cadherin-like domain-containing protein</fullName>
    </recommendedName>
</protein>
<dbReference type="InterPro" id="IPR040853">
    <property type="entry name" value="RapA2_cadherin-like"/>
</dbReference>
<feature type="non-terminal residue" evidence="2">
    <location>
        <position position="475"/>
    </location>
</feature>
<evidence type="ECO:0000313" key="2">
    <source>
        <dbReference type="EMBL" id="ETR66212.1"/>
    </source>
</evidence>
<feature type="domain" description="RapA2 cadherin-like" evidence="1">
    <location>
        <begin position="177"/>
        <end position="252"/>
    </location>
</feature>
<dbReference type="AlphaFoldDB" id="A0A1V1NUE0"/>